<dbReference type="CDD" id="cd08054">
    <property type="entry name" value="gp6"/>
    <property type="match status" value="1"/>
</dbReference>
<dbReference type="RefSeq" id="WP_046624054.1">
    <property type="nucleotide sequence ID" value="NZ_CCRK01000015.1"/>
</dbReference>
<organism evidence="1 2">
    <name type="scientific">Neorhizobium galegae bv. officinalis</name>
    <dbReference type="NCBI Taxonomy" id="323656"/>
    <lineage>
        <taxon>Bacteria</taxon>
        <taxon>Pseudomonadati</taxon>
        <taxon>Pseudomonadota</taxon>
        <taxon>Alphaproteobacteria</taxon>
        <taxon>Hyphomicrobiales</taxon>
        <taxon>Rhizobiaceae</taxon>
        <taxon>Rhizobium/Agrobacterium group</taxon>
        <taxon>Neorhizobium</taxon>
    </lineage>
</organism>
<name>A0A0T7H1J7_NEOGA</name>
<dbReference type="InterPro" id="IPR006450">
    <property type="entry name" value="Phage_HK97_gp6-like"/>
</dbReference>
<dbReference type="AlphaFoldDB" id="A0A0T7H1J7"/>
<proteinExistence type="predicted"/>
<reference evidence="1 2" key="1">
    <citation type="submission" date="2014-08" db="EMBL/GenBank/DDBJ databases">
        <authorList>
            <person name="Chen Y.-H."/>
        </authorList>
    </citation>
    <scope>NUCLEOTIDE SEQUENCE [LARGE SCALE GENOMIC DNA]</scope>
</reference>
<accession>A0A0T7H1J7</accession>
<sequence>MSTVSLTTAKAHLNVTETTDDTLIQGKIDAAEAHIEKLLGFTLASGFEGSENVPDDVREAILQLTGHFYENREASLVGIAAEEIPFGVWQLIAAHREYVF</sequence>
<dbReference type="Proteomes" id="UP000039660">
    <property type="component" value="Unassembled WGS sequence"/>
</dbReference>
<protein>
    <recommendedName>
        <fullName evidence="3">Phage gp6-like head-tail connector protein</fullName>
    </recommendedName>
</protein>
<evidence type="ECO:0008006" key="3">
    <source>
        <dbReference type="Google" id="ProtNLM"/>
    </source>
</evidence>
<dbReference type="EMBL" id="CCRK01000015">
    <property type="protein sequence ID" value="CDZ53372.1"/>
    <property type="molecule type" value="Genomic_DNA"/>
</dbReference>
<dbReference type="Pfam" id="PF05135">
    <property type="entry name" value="Phage_connect_1"/>
    <property type="match status" value="1"/>
</dbReference>
<evidence type="ECO:0000313" key="2">
    <source>
        <dbReference type="Proteomes" id="UP000039660"/>
    </source>
</evidence>
<evidence type="ECO:0000313" key="1">
    <source>
        <dbReference type="EMBL" id="CDZ53372.1"/>
    </source>
</evidence>
<dbReference type="NCBIfam" id="TIGR01560">
    <property type="entry name" value="put_DNA_pack"/>
    <property type="match status" value="1"/>
</dbReference>
<dbReference type="InterPro" id="IPR021146">
    <property type="entry name" value="Phage_gp6-like_head-tail"/>
</dbReference>
<gene>
    <name evidence="1" type="ORF">NGAL_HAMBI1189_49650</name>
</gene>
<dbReference type="Gene3D" id="1.10.3230.30">
    <property type="entry name" value="Phage gp6-like head-tail connector protein"/>
    <property type="match status" value="1"/>
</dbReference>